<name>A0A7R7VV88_ASPCH</name>
<sequence length="248" mass="29303">MPNQIPVVSVMGPNHDQSEHTRARKRNENRSLAPNANACRFSIYDTLFFIFFYFLSFNFFLVRPTHYHRQWWPLHRMAMLQQSTTDINPRLVHKALSKSEHSQVLNIRKDLSGLKISLYKPHSLPSHITHSLHTSTMSYKTNYEPYNSMDFDMERERSSEEVLYPLIDLYPHVVALQLQADGQYFNRSDSDSGYHSVNYWTDSSPTRSTFEEESRMSRKSNESTKDRFVSKIRKILCQNDLRRRTNSN</sequence>
<feature type="transmembrane region" description="Helical" evidence="2">
    <location>
        <begin position="41"/>
        <end position="62"/>
    </location>
</feature>
<evidence type="ECO:0000313" key="3">
    <source>
        <dbReference type="EMBL" id="BCR91406.1"/>
    </source>
</evidence>
<keyword evidence="2" id="KW-0812">Transmembrane</keyword>
<protein>
    <submittedName>
        <fullName evidence="3">Uncharacterized protein</fullName>
    </submittedName>
</protein>
<accession>A0A7R7VV88</accession>
<keyword evidence="2" id="KW-1133">Transmembrane helix</keyword>
<reference evidence="3" key="2">
    <citation type="submission" date="2021-02" db="EMBL/GenBank/DDBJ databases">
        <title>Aspergillus chevalieri M1 genome sequence.</title>
        <authorList>
            <person name="Kadooka C."/>
            <person name="Mori K."/>
            <person name="Futagami T."/>
        </authorList>
    </citation>
    <scope>NUCLEOTIDE SEQUENCE</scope>
    <source>
        <strain evidence="3">M1</strain>
    </source>
</reference>
<keyword evidence="2" id="KW-0472">Membrane</keyword>
<dbReference type="AlphaFoldDB" id="A0A7R7VV88"/>
<dbReference type="Proteomes" id="UP000637239">
    <property type="component" value="Chromosome 7"/>
</dbReference>
<dbReference type="EMBL" id="AP024422">
    <property type="protein sequence ID" value="BCR91406.1"/>
    <property type="molecule type" value="Genomic_DNA"/>
</dbReference>
<evidence type="ECO:0000256" key="1">
    <source>
        <dbReference type="SAM" id="MobiDB-lite"/>
    </source>
</evidence>
<dbReference type="RefSeq" id="XP_043139928.1">
    <property type="nucleotide sequence ID" value="XM_043282561.1"/>
</dbReference>
<proteinExistence type="predicted"/>
<evidence type="ECO:0000256" key="2">
    <source>
        <dbReference type="SAM" id="Phobius"/>
    </source>
</evidence>
<feature type="region of interest" description="Disordered" evidence="1">
    <location>
        <begin position="1"/>
        <end position="29"/>
    </location>
</feature>
<dbReference type="GeneID" id="66985764"/>
<gene>
    <name evidence="3" type="ORF">ACHE_70249A</name>
</gene>
<feature type="region of interest" description="Disordered" evidence="1">
    <location>
        <begin position="203"/>
        <end position="225"/>
    </location>
</feature>
<feature type="compositionally biased region" description="Basic and acidic residues" evidence="1">
    <location>
        <begin position="16"/>
        <end position="29"/>
    </location>
</feature>
<keyword evidence="4" id="KW-1185">Reference proteome</keyword>
<evidence type="ECO:0000313" key="4">
    <source>
        <dbReference type="Proteomes" id="UP000637239"/>
    </source>
</evidence>
<feature type="compositionally biased region" description="Basic and acidic residues" evidence="1">
    <location>
        <begin position="209"/>
        <end position="225"/>
    </location>
</feature>
<reference evidence="3" key="1">
    <citation type="submission" date="2021-01" db="EMBL/GenBank/DDBJ databases">
        <authorList>
            <consortium name="Aspergillus chevalieri M1 genome sequencing consortium"/>
            <person name="Kazuki M."/>
            <person name="Futagami T."/>
        </authorList>
    </citation>
    <scope>NUCLEOTIDE SEQUENCE</scope>
    <source>
        <strain evidence="3">M1</strain>
    </source>
</reference>
<dbReference type="KEGG" id="ache:ACHE_70249A"/>
<organism evidence="3 4">
    <name type="scientific">Aspergillus chevalieri</name>
    <name type="common">Eurotium chevalieri</name>
    <dbReference type="NCBI Taxonomy" id="182096"/>
    <lineage>
        <taxon>Eukaryota</taxon>
        <taxon>Fungi</taxon>
        <taxon>Dikarya</taxon>
        <taxon>Ascomycota</taxon>
        <taxon>Pezizomycotina</taxon>
        <taxon>Eurotiomycetes</taxon>
        <taxon>Eurotiomycetidae</taxon>
        <taxon>Eurotiales</taxon>
        <taxon>Aspergillaceae</taxon>
        <taxon>Aspergillus</taxon>
        <taxon>Aspergillus subgen. Aspergillus</taxon>
    </lineage>
</organism>